<gene>
    <name evidence="10 11" type="primary">cas1</name>
    <name evidence="11" type="ORF">INR99_15965</name>
</gene>
<organism evidence="11 12">
    <name type="scientific">Chitinilyticum piscinae</name>
    <dbReference type="NCBI Taxonomy" id="2866724"/>
    <lineage>
        <taxon>Bacteria</taxon>
        <taxon>Pseudomonadati</taxon>
        <taxon>Pseudomonadota</taxon>
        <taxon>Betaproteobacteria</taxon>
        <taxon>Neisseriales</taxon>
        <taxon>Chitinibacteraceae</taxon>
        <taxon>Chitinilyticum</taxon>
    </lineage>
</organism>
<dbReference type="NCBIfam" id="TIGR00287">
    <property type="entry name" value="cas1"/>
    <property type="match status" value="1"/>
</dbReference>
<dbReference type="AlphaFoldDB" id="A0A8J7FUI1"/>
<evidence type="ECO:0000256" key="9">
    <source>
        <dbReference type="ARBA" id="ARBA00038592"/>
    </source>
</evidence>
<dbReference type="PANTHER" id="PTHR34353">
    <property type="entry name" value="CRISPR-ASSOCIATED ENDONUCLEASE CAS1 1"/>
    <property type="match status" value="1"/>
</dbReference>
<evidence type="ECO:0000256" key="4">
    <source>
        <dbReference type="ARBA" id="ARBA00022801"/>
    </source>
</evidence>
<keyword evidence="7 10" id="KW-0238">DNA-binding</keyword>
<evidence type="ECO:0000256" key="8">
    <source>
        <dbReference type="ARBA" id="ARBA00023211"/>
    </source>
</evidence>
<evidence type="ECO:0000256" key="2">
    <source>
        <dbReference type="ARBA" id="ARBA00022723"/>
    </source>
</evidence>
<dbReference type="GO" id="GO:0004519">
    <property type="term" value="F:endonuclease activity"/>
    <property type="evidence" value="ECO:0007669"/>
    <property type="project" value="UniProtKB-UniRule"/>
</dbReference>
<dbReference type="Proteomes" id="UP000604481">
    <property type="component" value="Unassembled WGS sequence"/>
</dbReference>
<keyword evidence="5 10" id="KW-0460">Magnesium</keyword>
<comment type="function">
    <text evidence="10">CRISPR (clustered regularly interspaced short palindromic repeat), is an adaptive immune system that provides protection against mobile genetic elements (viruses, transposable elements and conjugative plasmids). CRISPR clusters contain spacers, sequences complementary to antecedent mobile elements, and target invading nucleic acids. CRISPR clusters are transcribed and processed into CRISPR RNA (crRNA). Acts as a dsDNA endonuclease. Involved in the integration of spacer DNA into the CRISPR cassette.</text>
</comment>
<evidence type="ECO:0000256" key="7">
    <source>
        <dbReference type="ARBA" id="ARBA00023125"/>
    </source>
</evidence>
<dbReference type="InterPro" id="IPR002729">
    <property type="entry name" value="CRISPR-assoc_Cas1"/>
</dbReference>
<evidence type="ECO:0000256" key="5">
    <source>
        <dbReference type="ARBA" id="ARBA00022842"/>
    </source>
</evidence>
<keyword evidence="8 10" id="KW-0464">Manganese</keyword>
<protein>
    <recommendedName>
        <fullName evidence="10">CRISPR-associated endonuclease Cas1</fullName>
        <ecNumber evidence="10">3.1.-.-</ecNumber>
    </recommendedName>
</protein>
<evidence type="ECO:0000313" key="12">
    <source>
        <dbReference type="Proteomes" id="UP000604481"/>
    </source>
</evidence>
<dbReference type="GO" id="GO:0003677">
    <property type="term" value="F:DNA binding"/>
    <property type="evidence" value="ECO:0007669"/>
    <property type="project" value="UniProtKB-KW"/>
</dbReference>
<dbReference type="EC" id="3.1.-.-" evidence="10"/>
<dbReference type="GO" id="GO:0043571">
    <property type="term" value="P:maintenance of CRISPR repeat elements"/>
    <property type="evidence" value="ECO:0007669"/>
    <property type="project" value="UniProtKB-UniRule"/>
</dbReference>
<keyword evidence="6 10" id="KW-0051">Antiviral defense</keyword>
<dbReference type="Pfam" id="PF01867">
    <property type="entry name" value="Cas_Cas1"/>
    <property type="match status" value="1"/>
</dbReference>
<dbReference type="InterPro" id="IPR042211">
    <property type="entry name" value="CRISPR-assoc_Cas1_N"/>
</dbReference>
<sequence>MVQFRRIFYPTRLFAPPLTAGNPQHCAAVTPAQRLLPDEPDTDNSESDFPEQGWRLFTEKDAQSPIQRSLYVHEQGISLLKEGERLLVTGKHDAVRASIPLHTLDQIVIYGNALVSTALLRYCHQRKLAVHFHSWHGEPAGSLDLPRGATELQANQFERLQNERWQHNFARAHVIAKIHNMLTLLQRYRRSKQLGELEQHARILLQMKDQAREARSLDQLRGCEGMATRAYFQLLRQQFPPEWGFAGRNRQPPRDVGNAVLSYGYGILYRMVWSFISRRGLSPWLGALHVPKAGFAALAADLMEEFRAPLVDSVILQLANSGVRPIELLEPGSETRLSVAGRKQIVAAIEARLRVPIQLPGAGRGDYQRLIAWQVRHYADVLLGRDVAYSGFHWR</sequence>
<keyword evidence="3 10" id="KW-0255">Endonuclease</keyword>
<feature type="binding site" evidence="10">
    <location>
        <position position="289"/>
    </location>
    <ligand>
        <name>Mn(2+)</name>
        <dbReference type="ChEBI" id="CHEBI:29035"/>
    </ligand>
</feature>
<evidence type="ECO:0000256" key="6">
    <source>
        <dbReference type="ARBA" id="ARBA00023118"/>
    </source>
</evidence>
<reference evidence="11 12" key="1">
    <citation type="submission" date="2020-10" db="EMBL/GenBank/DDBJ databases">
        <title>The genome sequence of Chitinilyticum litopenaei 4Y14.</title>
        <authorList>
            <person name="Liu Y."/>
        </authorList>
    </citation>
    <scope>NUCLEOTIDE SEQUENCE [LARGE SCALE GENOMIC DNA]</scope>
    <source>
        <strain evidence="11 12">4Y14</strain>
    </source>
</reference>
<accession>A0A8J7FUI1</accession>
<keyword evidence="2 10" id="KW-0479">Metal-binding</keyword>
<dbReference type="GO" id="GO:0046872">
    <property type="term" value="F:metal ion binding"/>
    <property type="evidence" value="ECO:0007669"/>
    <property type="project" value="UniProtKB-UniRule"/>
</dbReference>
<dbReference type="EMBL" id="JADFUA010000014">
    <property type="protein sequence ID" value="MBE9610836.1"/>
    <property type="molecule type" value="Genomic_DNA"/>
</dbReference>
<proteinExistence type="inferred from homology"/>
<keyword evidence="1 10" id="KW-0540">Nuclease</keyword>
<comment type="subunit">
    <text evidence="9 10">Homodimer, forms a heterotetramer with a Cas2 homodimer.</text>
</comment>
<evidence type="ECO:0000256" key="1">
    <source>
        <dbReference type="ARBA" id="ARBA00022722"/>
    </source>
</evidence>
<evidence type="ECO:0000256" key="10">
    <source>
        <dbReference type="HAMAP-Rule" id="MF_01470"/>
    </source>
</evidence>
<dbReference type="CDD" id="cd09634">
    <property type="entry name" value="Cas1_I-II-III"/>
    <property type="match status" value="1"/>
</dbReference>
<feature type="binding site" evidence="10">
    <location>
        <position position="304"/>
    </location>
    <ligand>
        <name>Mn(2+)</name>
        <dbReference type="ChEBI" id="CHEBI:29035"/>
    </ligand>
</feature>
<dbReference type="Gene3D" id="3.100.10.20">
    <property type="entry name" value="CRISPR-associated endonuclease Cas1, N-terminal domain"/>
    <property type="match status" value="1"/>
</dbReference>
<evidence type="ECO:0000313" key="11">
    <source>
        <dbReference type="EMBL" id="MBE9610836.1"/>
    </source>
</evidence>
<comment type="caution">
    <text evidence="11">The sequence shown here is derived from an EMBL/GenBank/DDBJ whole genome shotgun (WGS) entry which is preliminary data.</text>
</comment>
<dbReference type="InterPro" id="IPR042206">
    <property type="entry name" value="CRISPR-assoc_Cas1_C"/>
</dbReference>
<dbReference type="PANTHER" id="PTHR34353:SF2">
    <property type="entry name" value="CRISPR-ASSOCIATED ENDONUCLEASE CAS1 1"/>
    <property type="match status" value="1"/>
</dbReference>
<evidence type="ECO:0000256" key="3">
    <source>
        <dbReference type="ARBA" id="ARBA00022759"/>
    </source>
</evidence>
<feature type="binding site" evidence="10">
    <location>
        <position position="224"/>
    </location>
    <ligand>
        <name>Mn(2+)</name>
        <dbReference type="ChEBI" id="CHEBI:29035"/>
    </ligand>
</feature>
<name>A0A8J7FUI1_9NEIS</name>
<comment type="cofactor">
    <cofactor evidence="10">
        <name>Mg(2+)</name>
        <dbReference type="ChEBI" id="CHEBI:18420"/>
    </cofactor>
    <cofactor evidence="10">
        <name>Mn(2+)</name>
        <dbReference type="ChEBI" id="CHEBI:29035"/>
    </cofactor>
</comment>
<comment type="similarity">
    <text evidence="10">Belongs to the CRISPR-associated endonuclease Cas1 family.</text>
</comment>
<dbReference type="RefSeq" id="WP_194117384.1">
    <property type="nucleotide sequence ID" value="NZ_JADFUA010000014.1"/>
</dbReference>
<dbReference type="InterPro" id="IPR050646">
    <property type="entry name" value="Cas1"/>
</dbReference>
<keyword evidence="12" id="KW-1185">Reference proteome</keyword>
<dbReference type="Gene3D" id="1.20.120.920">
    <property type="entry name" value="CRISPR-associated endonuclease Cas1, C-terminal domain"/>
    <property type="match status" value="1"/>
</dbReference>
<dbReference type="GO" id="GO:0051607">
    <property type="term" value="P:defense response to virus"/>
    <property type="evidence" value="ECO:0007669"/>
    <property type="project" value="UniProtKB-UniRule"/>
</dbReference>
<keyword evidence="4 10" id="KW-0378">Hydrolase</keyword>
<dbReference type="HAMAP" id="MF_01470">
    <property type="entry name" value="Cas1"/>
    <property type="match status" value="1"/>
</dbReference>
<dbReference type="GO" id="GO:0016787">
    <property type="term" value="F:hydrolase activity"/>
    <property type="evidence" value="ECO:0007669"/>
    <property type="project" value="UniProtKB-KW"/>
</dbReference>